<reference evidence="1 2" key="1">
    <citation type="submission" date="2021-06" db="EMBL/GenBank/DDBJ databases">
        <title>Caerostris extrusa draft genome.</title>
        <authorList>
            <person name="Kono N."/>
            <person name="Arakawa K."/>
        </authorList>
    </citation>
    <scope>NUCLEOTIDE SEQUENCE [LARGE SCALE GENOMIC DNA]</scope>
</reference>
<dbReference type="AlphaFoldDB" id="A0AAV4XJU6"/>
<evidence type="ECO:0000313" key="1">
    <source>
        <dbReference type="EMBL" id="GIY95367.1"/>
    </source>
</evidence>
<keyword evidence="2" id="KW-1185">Reference proteome</keyword>
<comment type="caution">
    <text evidence="1">The sequence shown here is derived from an EMBL/GenBank/DDBJ whole genome shotgun (WGS) entry which is preliminary data.</text>
</comment>
<gene>
    <name evidence="1" type="ORF">CEXT_569961</name>
</gene>
<organism evidence="1 2">
    <name type="scientific">Caerostris extrusa</name>
    <name type="common">Bark spider</name>
    <name type="synonym">Caerostris bankana</name>
    <dbReference type="NCBI Taxonomy" id="172846"/>
    <lineage>
        <taxon>Eukaryota</taxon>
        <taxon>Metazoa</taxon>
        <taxon>Ecdysozoa</taxon>
        <taxon>Arthropoda</taxon>
        <taxon>Chelicerata</taxon>
        <taxon>Arachnida</taxon>
        <taxon>Araneae</taxon>
        <taxon>Araneomorphae</taxon>
        <taxon>Entelegynae</taxon>
        <taxon>Araneoidea</taxon>
        <taxon>Araneidae</taxon>
        <taxon>Caerostris</taxon>
    </lineage>
</organism>
<protein>
    <submittedName>
        <fullName evidence="1">Uncharacterized protein</fullName>
    </submittedName>
</protein>
<proteinExistence type="predicted"/>
<evidence type="ECO:0000313" key="2">
    <source>
        <dbReference type="Proteomes" id="UP001054945"/>
    </source>
</evidence>
<dbReference type="EMBL" id="BPLR01000509">
    <property type="protein sequence ID" value="GIY95367.1"/>
    <property type="molecule type" value="Genomic_DNA"/>
</dbReference>
<name>A0AAV4XJU6_CAEEX</name>
<accession>A0AAV4XJU6</accession>
<dbReference type="Proteomes" id="UP001054945">
    <property type="component" value="Unassembled WGS sequence"/>
</dbReference>
<sequence length="104" mass="11558">MGIPIAAEESDLNVIDSAFKLLTSRDDRLRKLAVAHRSHTVRPRVKRTPTDQDLSDYLSGEMRVRTRLLPTNTPTLGLSTAVRQGALTSSGVLRTMCQDFFSKT</sequence>